<keyword evidence="3" id="KW-1185">Reference proteome</keyword>
<gene>
    <name evidence="2" type="ORF">HAU20_10615</name>
</gene>
<dbReference type="Gene3D" id="3.40.50.720">
    <property type="entry name" value="NAD(P)-binding Rossmann-like Domain"/>
    <property type="match status" value="1"/>
</dbReference>
<dbReference type="GO" id="GO:0042602">
    <property type="term" value="F:riboflavin reductase (NADPH) activity"/>
    <property type="evidence" value="ECO:0007669"/>
    <property type="project" value="TreeGrafter"/>
</dbReference>
<dbReference type="RefSeq" id="WP_199468312.1">
    <property type="nucleotide sequence ID" value="NZ_JAAOCP010000017.1"/>
</dbReference>
<evidence type="ECO:0000313" key="3">
    <source>
        <dbReference type="Proteomes" id="UP000728106"/>
    </source>
</evidence>
<organism evidence="2 3">
    <name type="scientific">Weissella confusa</name>
    <name type="common">Lactobacillus confusus</name>
    <dbReference type="NCBI Taxonomy" id="1583"/>
    <lineage>
        <taxon>Bacteria</taxon>
        <taxon>Bacillati</taxon>
        <taxon>Bacillota</taxon>
        <taxon>Bacilli</taxon>
        <taxon>Lactobacillales</taxon>
        <taxon>Lactobacillaceae</taxon>
        <taxon>Weissella</taxon>
    </lineage>
</organism>
<dbReference type="PANTHER" id="PTHR43355">
    <property type="entry name" value="FLAVIN REDUCTASE (NADPH)"/>
    <property type="match status" value="1"/>
</dbReference>
<dbReference type="PANTHER" id="PTHR43355:SF2">
    <property type="entry name" value="FLAVIN REDUCTASE (NADPH)"/>
    <property type="match status" value="1"/>
</dbReference>
<dbReference type="InterPro" id="IPR016040">
    <property type="entry name" value="NAD(P)-bd_dom"/>
</dbReference>
<dbReference type="Pfam" id="PF13460">
    <property type="entry name" value="NAD_binding_10"/>
    <property type="match status" value="1"/>
</dbReference>
<dbReference type="GO" id="GO:0004074">
    <property type="term" value="F:biliverdin reductase [NAD(P)H] activity"/>
    <property type="evidence" value="ECO:0007669"/>
    <property type="project" value="TreeGrafter"/>
</dbReference>
<dbReference type="SUPFAM" id="SSF51735">
    <property type="entry name" value="NAD(P)-binding Rossmann-fold domains"/>
    <property type="match status" value="1"/>
</dbReference>
<dbReference type="InterPro" id="IPR036291">
    <property type="entry name" value="NAD(P)-bd_dom_sf"/>
</dbReference>
<dbReference type="InterPro" id="IPR051606">
    <property type="entry name" value="Polyketide_Oxido-like"/>
</dbReference>
<comment type="caution">
    <text evidence="2">The sequence shown here is derived from an EMBL/GenBank/DDBJ whole genome shotgun (WGS) entry which is preliminary data.</text>
</comment>
<accession>A0AA40YWJ9</accession>
<dbReference type="AlphaFoldDB" id="A0AA40YWJ9"/>
<evidence type="ECO:0000259" key="1">
    <source>
        <dbReference type="Pfam" id="PF13460"/>
    </source>
</evidence>
<dbReference type="EMBL" id="JAAOCP010000017">
    <property type="protein sequence ID" value="MBJ7639823.1"/>
    <property type="molecule type" value="Genomic_DNA"/>
</dbReference>
<proteinExistence type="predicted"/>
<reference evidence="2 3" key="1">
    <citation type="journal article" date="2021" name="Int. J. Food Microbiol.">
        <title>Safety demonstration of a microbial species for use in the food chain: Weissella confusa.</title>
        <authorList>
            <person name="Bourdichon F."/>
            <person name="Patrone V."/>
            <person name="Fontana A."/>
            <person name="Milani G."/>
            <person name="Morelli L."/>
        </authorList>
    </citation>
    <scope>NUCLEOTIDE SEQUENCE [LARGE SCALE GENOMIC DNA]</scope>
    <source>
        <strain evidence="2 3">CCUG 43002</strain>
    </source>
</reference>
<name>A0AA40YWJ9_WEICO</name>
<evidence type="ECO:0000313" key="2">
    <source>
        <dbReference type="EMBL" id="MBJ7639823.1"/>
    </source>
</evidence>
<dbReference type="Proteomes" id="UP000728106">
    <property type="component" value="Unassembled WGS sequence"/>
</dbReference>
<feature type="domain" description="NAD(P)-binding" evidence="1">
    <location>
        <begin position="7"/>
        <end position="185"/>
    </location>
</feature>
<sequence>MKIMIIGVTGTVGGEVRRALLDTTSHYLVDYSRHASHLKNQDDNREVVVTGDVNDVSLLAKAMNGVDVVVASLSGDLVRMARSIVEAAKSADVKRIIFISSMGIHDEVPAKFGGGNVSVNPQLKPYRDAAKVIMDSGIDYTIIRPGWFDWGDKTYQITHEGEPFGGHNVAVPAIADLIVRVINDEVDGHNQSLGINRPE</sequence>
<protein>
    <submittedName>
        <fullName evidence="2">NAD(P)H-binding protein</fullName>
    </submittedName>
</protein>